<evidence type="ECO:0000313" key="1">
    <source>
        <dbReference type="EMBL" id="CAG8686884.1"/>
    </source>
</evidence>
<feature type="non-terminal residue" evidence="1">
    <location>
        <position position="1"/>
    </location>
</feature>
<reference evidence="1" key="1">
    <citation type="submission" date="2021-06" db="EMBL/GenBank/DDBJ databases">
        <authorList>
            <person name="Kallberg Y."/>
            <person name="Tangrot J."/>
            <person name="Rosling A."/>
        </authorList>
    </citation>
    <scope>NUCLEOTIDE SEQUENCE</scope>
    <source>
        <strain evidence="1">CL356</strain>
    </source>
</reference>
<keyword evidence="2" id="KW-1185">Reference proteome</keyword>
<gene>
    <name evidence="1" type="ORF">ACOLOM_LOCUS9626</name>
</gene>
<sequence>PPRNTMQTTETKEQRVYDLCNEARQKFLQYSGGPAPPDLFVQARWSMANVHLLLTDAVQNIYDQAESITEAQQSAFIQYAYFSEQVLHHHHWFEETIAFPIISPEFQCDILEEHAAFSDAMERWEEYLESLLGLEKNKDGKAVPSLNKTKAVYDSKRMKRYIEDMSEPLFVHLMHEIDWLAPENIRTSGLPLSKLERLKEDPFTFGCWVVAHGRPELQFPEMPWLGKKVLFPWVFYWKYRSVSGVTLLRVQNWSLILSQAWQFAPKYPIVEKSQ</sequence>
<name>A0ACA9P502_9GLOM</name>
<dbReference type="EMBL" id="CAJVPT010028460">
    <property type="protein sequence ID" value="CAG8686884.1"/>
    <property type="molecule type" value="Genomic_DNA"/>
</dbReference>
<dbReference type="Proteomes" id="UP000789525">
    <property type="component" value="Unassembled WGS sequence"/>
</dbReference>
<comment type="caution">
    <text evidence="1">The sequence shown here is derived from an EMBL/GenBank/DDBJ whole genome shotgun (WGS) entry which is preliminary data.</text>
</comment>
<proteinExistence type="predicted"/>
<evidence type="ECO:0000313" key="2">
    <source>
        <dbReference type="Proteomes" id="UP000789525"/>
    </source>
</evidence>
<protein>
    <submittedName>
        <fullName evidence="1">6792_t:CDS:1</fullName>
    </submittedName>
</protein>
<accession>A0ACA9P502</accession>
<organism evidence="1 2">
    <name type="scientific">Acaulospora colombiana</name>
    <dbReference type="NCBI Taxonomy" id="27376"/>
    <lineage>
        <taxon>Eukaryota</taxon>
        <taxon>Fungi</taxon>
        <taxon>Fungi incertae sedis</taxon>
        <taxon>Mucoromycota</taxon>
        <taxon>Glomeromycotina</taxon>
        <taxon>Glomeromycetes</taxon>
        <taxon>Diversisporales</taxon>
        <taxon>Acaulosporaceae</taxon>
        <taxon>Acaulospora</taxon>
    </lineage>
</organism>